<evidence type="ECO:0000256" key="1">
    <source>
        <dbReference type="SAM" id="MobiDB-lite"/>
    </source>
</evidence>
<accession>A0A0A9ECU5</accession>
<reference evidence="2" key="1">
    <citation type="submission" date="2014-09" db="EMBL/GenBank/DDBJ databases">
        <authorList>
            <person name="Magalhaes I.L.F."/>
            <person name="Oliveira U."/>
            <person name="Santos F.R."/>
            <person name="Vidigal T.H.D.A."/>
            <person name="Brescovit A.D."/>
            <person name="Santos A.J."/>
        </authorList>
    </citation>
    <scope>NUCLEOTIDE SEQUENCE</scope>
    <source>
        <tissue evidence="2">Shoot tissue taken approximately 20 cm above the soil surface</tissue>
    </source>
</reference>
<feature type="region of interest" description="Disordered" evidence="1">
    <location>
        <begin position="1"/>
        <end position="35"/>
    </location>
</feature>
<sequence length="52" mass="5179">MTKTSSSLLPCTTSPLLPPPPRGHSAGWGPTPQGASLAHTAVAGLKITATTL</sequence>
<evidence type="ECO:0000313" key="2">
    <source>
        <dbReference type="EMBL" id="JAD93867.1"/>
    </source>
</evidence>
<dbReference type="AlphaFoldDB" id="A0A0A9ECU5"/>
<name>A0A0A9ECU5_ARUDO</name>
<dbReference type="EMBL" id="GBRH01204028">
    <property type="protein sequence ID" value="JAD93867.1"/>
    <property type="molecule type" value="Transcribed_RNA"/>
</dbReference>
<reference evidence="2" key="2">
    <citation type="journal article" date="2015" name="Data Brief">
        <title>Shoot transcriptome of the giant reed, Arundo donax.</title>
        <authorList>
            <person name="Barrero R.A."/>
            <person name="Guerrero F.D."/>
            <person name="Moolhuijzen P."/>
            <person name="Goolsby J.A."/>
            <person name="Tidwell J."/>
            <person name="Bellgard S.E."/>
            <person name="Bellgard M.I."/>
        </authorList>
    </citation>
    <scope>NUCLEOTIDE SEQUENCE</scope>
    <source>
        <tissue evidence="2">Shoot tissue taken approximately 20 cm above the soil surface</tissue>
    </source>
</reference>
<protein>
    <submittedName>
        <fullName evidence="2">Uncharacterized protein</fullName>
    </submittedName>
</protein>
<organism evidence="2">
    <name type="scientific">Arundo donax</name>
    <name type="common">Giant reed</name>
    <name type="synonym">Donax arundinaceus</name>
    <dbReference type="NCBI Taxonomy" id="35708"/>
    <lineage>
        <taxon>Eukaryota</taxon>
        <taxon>Viridiplantae</taxon>
        <taxon>Streptophyta</taxon>
        <taxon>Embryophyta</taxon>
        <taxon>Tracheophyta</taxon>
        <taxon>Spermatophyta</taxon>
        <taxon>Magnoliopsida</taxon>
        <taxon>Liliopsida</taxon>
        <taxon>Poales</taxon>
        <taxon>Poaceae</taxon>
        <taxon>PACMAD clade</taxon>
        <taxon>Arundinoideae</taxon>
        <taxon>Arundineae</taxon>
        <taxon>Arundo</taxon>
    </lineage>
</organism>
<proteinExistence type="predicted"/>
<feature type="compositionally biased region" description="Low complexity" evidence="1">
    <location>
        <begin position="1"/>
        <end position="15"/>
    </location>
</feature>